<protein>
    <submittedName>
        <fullName evidence="1">Uncharacterized protein</fullName>
    </submittedName>
</protein>
<proteinExistence type="predicted"/>
<evidence type="ECO:0000313" key="1">
    <source>
        <dbReference type="EMBL" id="MPM98257.1"/>
    </source>
</evidence>
<reference evidence="1" key="1">
    <citation type="submission" date="2019-08" db="EMBL/GenBank/DDBJ databases">
        <authorList>
            <person name="Kucharzyk K."/>
            <person name="Murdoch R.W."/>
            <person name="Higgins S."/>
            <person name="Loffler F."/>
        </authorList>
    </citation>
    <scope>NUCLEOTIDE SEQUENCE</scope>
</reference>
<organism evidence="1">
    <name type="scientific">bioreactor metagenome</name>
    <dbReference type="NCBI Taxonomy" id="1076179"/>
    <lineage>
        <taxon>unclassified sequences</taxon>
        <taxon>metagenomes</taxon>
        <taxon>ecological metagenomes</taxon>
    </lineage>
</organism>
<gene>
    <name evidence="1" type="ORF">SDC9_145442</name>
</gene>
<comment type="caution">
    <text evidence="1">The sequence shown here is derived from an EMBL/GenBank/DDBJ whole genome shotgun (WGS) entry which is preliminary data.</text>
</comment>
<accession>A0A645E8N1</accession>
<sequence length="37" mass="3770">MGDGWLVDIRSCMHGVSVGVTCFDTVTAQEGVDAGGV</sequence>
<dbReference type="AlphaFoldDB" id="A0A645E8N1"/>
<name>A0A645E8N1_9ZZZZ</name>
<dbReference type="EMBL" id="VSSQ01044432">
    <property type="protein sequence ID" value="MPM98257.1"/>
    <property type="molecule type" value="Genomic_DNA"/>
</dbReference>